<dbReference type="Proteomes" id="UP000242188">
    <property type="component" value="Unassembled WGS sequence"/>
</dbReference>
<dbReference type="EMBL" id="NEDP02004426">
    <property type="protein sequence ID" value="OWF45613.1"/>
    <property type="molecule type" value="Genomic_DNA"/>
</dbReference>
<dbReference type="InterPro" id="IPR009563">
    <property type="entry name" value="SSSCA1"/>
</dbReference>
<dbReference type="STRING" id="6573.A0A210QA50"/>
<reference evidence="2 3" key="1">
    <citation type="journal article" date="2017" name="Nat. Ecol. Evol.">
        <title>Scallop genome provides insights into evolution of bilaterian karyotype and development.</title>
        <authorList>
            <person name="Wang S."/>
            <person name="Zhang J."/>
            <person name="Jiao W."/>
            <person name="Li J."/>
            <person name="Xun X."/>
            <person name="Sun Y."/>
            <person name="Guo X."/>
            <person name="Huan P."/>
            <person name="Dong B."/>
            <person name="Zhang L."/>
            <person name="Hu X."/>
            <person name="Sun X."/>
            <person name="Wang J."/>
            <person name="Zhao C."/>
            <person name="Wang Y."/>
            <person name="Wang D."/>
            <person name="Huang X."/>
            <person name="Wang R."/>
            <person name="Lv J."/>
            <person name="Li Y."/>
            <person name="Zhang Z."/>
            <person name="Liu B."/>
            <person name="Lu W."/>
            <person name="Hui Y."/>
            <person name="Liang J."/>
            <person name="Zhou Z."/>
            <person name="Hou R."/>
            <person name="Li X."/>
            <person name="Liu Y."/>
            <person name="Li H."/>
            <person name="Ning X."/>
            <person name="Lin Y."/>
            <person name="Zhao L."/>
            <person name="Xing Q."/>
            <person name="Dou J."/>
            <person name="Li Y."/>
            <person name="Mao J."/>
            <person name="Guo H."/>
            <person name="Dou H."/>
            <person name="Li T."/>
            <person name="Mu C."/>
            <person name="Jiang W."/>
            <person name="Fu Q."/>
            <person name="Fu X."/>
            <person name="Miao Y."/>
            <person name="Liu J."/>
            <person name="Yu Q."/>
            <person name="Li R."/>
            <person name="Liao H."/>
            <person name="Li X."/>
            <person name="Kong Y."/>
            <person name="Jiang Z."/>
            <person name="Chourrout D."/>
            <person name="Li R."/>
            <person name="Bao Z."/>
        </authorList>
    </citation>
    <scope>NUCLEOTIDE SEQUENCE [LARGE SCALE GENOMIC DNA]</scope>
    <source>
        <strain evidence="2 3">PY_sf001</strain>
    </source>
</reference>
<sequence>MAATVNNNVHEDMTEDMGEWQPPSEAEMKIINARRERSDKISKIMGVYLLKGYKMLAIVCDECSTILMETKAGDKYCITCKELDTDTDKDNPVVNPTAARSQVFEGNRSTRESTCSSSEDLVQISSSMPSAPSRLASPPSTTRADVHHVDIPPILQGTASSSTHSFPAHMGQIQGEAVDSLCGKLQWAAEELRIEKNLQRCTQLCELIKASADAMHSLKDL</sequence>
<evidence type="ECO:0000313" key="3">
    <source>
        <dbReference type="Proteomes" id="UP000242188"/>
    </source>
</evidence>
<dbReference type="AlphaFoldDB" id="A0A210QA50"/>
<accession>A0A210QA50</accession>
<protein>
    <submittedName>
        <fullName evidence="2">Sjoegren syndrome/scleroderma autoantigen 1</fullName>
    </submittedName>
</protein>
<dbReference type="InterPro" id="IPR051888">
    <property type="entry name" value="UPF0148_domain"/>
</dbReference>
<proteinExistence type="predicted"/>
<dbReference type="PANTHER" id="PTHR16537:SF1">
    <property type="entry name" value="PROTEIN ZNRD2"/>
    <property type="match status" value="1"/>
</dbReference>
<dbReference type="Pfam" id="PF06677">
    <property type="entry name" value="Auto_anti-p27"/>
    <property type="match status" value="1"/>
</dbReference>
<comment type="caution">
    <text evidence="2">The sequence shown here is derived from an EMBL/GenBank/DDBJ whole genome shotgun (WGS) entry which is preliminary data.</text>
</comment>
<dbReference type="PANTHER" id="PTHR16537">
    <property type="entry name" value="SJOEGREN SYNDROME/SCLERODERMA AUTOANTIGEN 1"/>
    <property type="match status" value="1"/>
</dbReference>
<keyword evidence="3" id="KW-1185">Reference proteome</keyword>
<evidence type="ECO:0000256" key="1">
    <source>
        <dbReference type="SAM" id="MobiDB-lite"/>
    </source>
</evidence>
<evidence type="ECO:0000313" key="2">
    <source>
        <dbReference type="EMBL" id="OWF45613.1"/>
    </source>
</evidence>
<feature type="region of interest" description="Disordered" evidence="1">
    <location>
        <begin position="1"/>
        <end position="22"/>
    </location>
</feature>
<name>A0A210QA50_MIZYE</name>
<gene>
    <name evidence="2" type="ORF">KP79_PYT01543</name>
</gene>
<organism evidence="2 3">
    <name type="scientific">Mizuhopecten yessoensis</name>
    <name type="common">Japanese scallop</name>
    <name type="synonym">Patinopecten yessoensis</name>
    <dbReference type="NCBI Taxonomy" id="6573"/>
    <lineage>
        <taxon>Eukaryota</taxon>
        <taxon>Metazoa</taxon>
        <taxon>Spiralia</taxon>
        <taxon>Lophotrochozoa</taxon>
        <taxon>Mollusca</taxon>
        <taxon>Bivalvia</taxon>
        <taxon>Autobranchia</taxon>
        <taxon>Pteriomorphia</taxon>
        <taxon>Pectinida</taxon>
        <taxon>Pectinoidea</taxon>
        <taxon>Pectinidae</taxon>
        <taxon>Mizuhopecten</taxon>
    </lineage>
</organism>
<dbReference type="OrthoDB" id="28939at2759"/>